<dbReference type="RefSeq" id="YP_009303261.1">
    <property type="nucleotide sequence ID" value="NC_031253.1"/>
</dbReference>
<proteinExistence type="predicted"/>
<reference evidence="2" key="1">
    <citation type="submission" date="2016-02" db="EMBL/GenBank/DDBJ databases">
        <authorList>
            <person name="Isern S."/>
            <person name="Barcellona C.M."/>
            <person name="Dozier K.D."/>
            <person name="Faust J.M."/>
            <person name="Fedrick A.J."/>
            <person name="Gagliardi L.E."/>
            <person name="Gatt S.M."/>
            <person name="Gleason P.S."/>
            <person name="Gomez E.A."/>
            <person name="Hoffman A.M."/>
            <person name="Jenkins M."/>
            <person name="Jones M.J."/>
            <person name="Lang J.F."/>
            <person name="Lequay S.M."/>
            <person name="Mars P.J."/>
            <person name="Mtchedlidze N."/>
            <person name="Osking Z.B."/>
            <person name="Paul L.M."/>
            <person name="Pica A.N."/>
            <person name="Robison M.D."/>
            <person name="Rodriguez D."/>
            <person name="Rosales K.A."/>
            <person name="Saravis L.E."/>
            <person name="Sisson B.M."/>
            <person name="Tan A.L."/>
            <person name="Voltaire R."/>
            <person name="Michael S.F."/>
            <person name="Warner M.H."/>
            <person name="Bradley K.W."/>
            <person name="Asai D.J."/>
            <person name="Bowman C.A."/>
            <person name="Russell D.A."/>
            <person name="Pope W.H."/>
            <person name="Jacobs-Sera D."/>
            <person name="Hendrix R.W."/>
            <person name="Hatfull G.F."/>
        </authorList>
    </citation>
    <scope>NUCLEOTIDE SEQUENCE [LARGE SCALE GENOMIC DNA]</scope>
</reference>
<dbReference type="GeneID" id="29125835"/>
<evidence type="ECO:0000313" key="2">
    <source>
        <dbReference type="Proteomes" id="UP000201826"/>
    </source>
</evidence>
<keyword evidence="2" id="KW-1185">Reference proteome</keyword>
<protein>
    <submittedName>
        <fullName evidence="1">Uncharacterized protein</fullName>
    </submittedName>
</protein>
<sequence length="134" mass="15073">MSTTDPYTHDRQACSDCDRQRRLWGPDSHCDRTHDFREGQLVTIGRGTRPWTITWATGSLVQVSREIPARYFGTRLHSRTFGKGGRRPITDLHLVEPQRVPLADRKRSIDGQLVCPTCGGIGHTSCVCKGPRMA</sequence>
<organism evidence="1 2">
    <name type="scientific">Mycobacterium phage Bipper</name>
    <dbReference type="NCBI Taxonomy" id="1805457"/>
    <lineage>
        <taxon>Viruses</taxon>
        <taxon>Duplodnaviria</taxon>
        <taxon>Heunggongvirae</taxon>
        <taxon>Uroviricota</taxon>
        <taxon>Caudoviricetes</taxon>
        <taxon>Bippervirus</taxon>
        <taxon>Bippervirus bipper</taxon>
    </lineage>
</organism>
<evidence type="ECO:0000313" key="1">
    <source>
        <dbReference type="EMBL" id="AMQ67049.1"/>
    </source>
</evidence>
<dbReference type="Proteomes" id="UP000201826">
    <property type="component" value="Segment"/>
</dbReference>
<dbReference type="KEGG" id="vg:29125835"/>
<dbReference type="EMBL" id="KU728633">
    <property type="protein sequence ID" value="AMQ67049.1"/>
    <property type="molecule type" value="Genomic_DNA"/>
</dbReference>
<name>A0A142F2P2_9CAUD</name>
<accession>A0A142F2P2</accession>
<gene>
    <name evidence="1" type="primary">114</name>
    <name evidence="1" type="ORF">SEA_BIPPER_114</name>
</gene>